<organism evidence="1 2">
    <name type="scientific">Natronococcus pandeyae</name>
    <dbReference type="NCBI Taxonomy" id="2055836"/>
    <lineage>
        <taxon>Archaea</taxon>
        <taxon>Methanobacteriati</taxon>
        <taxon>Methanobacteriota</taxon>
        <taxon>Stenosarchaea group</taxon>
        <taxon>Halobacteria</taxon>
        <taxon>Halobacteriales</taxon>
        <taxon>Natrialbaceae</taxon>
        <taxon>Natronococcus</taxon>
    </lineage>
</organism>
<protein>
    <submittedName>
        <fullName evidence="1">Uncharacterized protein</fullName>
    </submittedName>
</protein>
<name>A0A8J8Q3L7_9EURY</name>
<accession>A0A8J8Q3L7</accession>
<dbReference type="EMBL" id="PHNJ01000007">
    <property type="protein sequence ID" value="TYL37848.1"/>
    <property type="molecule type" value="Genomic_DNA"/>
</dbReference>
<comment type="caution">
    <text evidence="1">The sequence shown here is derived from an EMBL/GenBank/DDBJ whole genome shotgun (WGS) entry which is preliminary data.</text>
</comment>
<dbReference type="Proteomes" id="UP000766904">
    <property type="component" value="Unassembled WGS sequence"/>
</dbReference>
<reference evidence="1" key="1">
    <citation type="submission" date="2017-11" db="EMBL/GenBank/DDBJ databases">
        <authorList>
            <person name="Kajale S.C."/>
            <person name="Sharma A."/>
        </authorList>
    </citation>
    <scope>NUCLEOTIDE SEQUENCE</scope>
    <source>
        <strain evidence="1">LS1_42</strain>
    </source>
</reference>
<proteinExistence type="predicted"/>
<gene>
    <name evidence="1" type="ORF">CV102_14030</name>
</gene>
<sequence length="88" mass="10007">MGRDTRITFIDENNDRHDGRLPREDVVIASGIRTVTVDLHHRWTDWFPGIPVAAMKGWEVVITDGELDVTYSGMIEEISPFGLIIREA</sequence>
<evidence type="ECO:0000313" key="1">
    <source>
        <dbReference type="EMBL" id="TYL37848.1"/>
    </source>
</evidence>
<dbReference type="RefSeq" id="WP_148858621.1">
    <property type="nucleotide sequence ID" value="NZ_PHNJ01000007.1"/>
</dbReference>
<evidence type="ECO:0000313" key="2">
    <source>
        <dbReference type="Proteomes" id="UP000766904"/>
    </source>
</evidence>
<keyword evidence="2" id="KW-1185">Reference proteome</keyword>
<dbReference type="AlphaFoldDB" id="A0A8J8Q3L7"/>